<organism evidence="1 2">
    <name type="scientific">Ascaris lumbricoides</name>
    <name type="common">Giant roundworm</name>
    <dbReference type="NCBI Taxonomy" id="6252"/>
    <lineage>
        <taxon>Eukaryota</taxon>
        <taxon>Metazoa</taxon>
        <taxon>Ecdysozoa</taxon>
        <taxon>Nematoda</taxon>
        <taxon>Chromadorea</taxon>
        <taxon>Rhabditida</taxon>
        <taxon>Spirurina</taxon>
        <taxon>Ascaridomorpha</taxon>
        <taxon>Ascaridoidea</taxon>
        <taxon>Ascarididae</taxon>
        <taxon>Ascaris</taxon>
    </lineage>
</organism>
<evidence type="ECO:0000313" key="1">
    <source>
        <dbReference type="Proteomes" id="UP000036681"/>
    </source>
</evidence>
<evidence type="ECO:0000313" key="2">
    <source>
        <dbReference type="WBParaSite" id="ALUE_0002246201-mRNA-1"/>
    </source>
</evidence>
<proteinExistence type="predicted"/>
<dbReference type="AlphaFoldDB" id="A0A0M3IUN4"/>
<keyword evidence="1" id="KW-1185">Reference proteome</keyword>
<sequence>MLAFMTAIVEEQLKCLQYRVIFPQKVGVLRAEHVLASKVHLTFTGMPSLI</sequence>
<accession>A0A0M3IUN4</accession>
<protein>
    <submittedName>
        <fullName evidence="2">Uncharacterized protein</fullName>
    </submittedName>
</protein>
<reference evidence="2" key="1">
    <citation type="submission" date="2017-02" db="UniProtKB">
        <authorList>
            <consortium name="WormBaseParasite"/>
        </authorList>
    </citation>
    <scope>IDENTIFICATION</scope>
</reference>
<dbReference type="WBParaSite" id="ALUE_0002246201-mRNA-1">
    <property type="protein sequence ID" value="ALUE_0002246201-mRNA-1"/>
    <property type="gene ID" value="ALUE_0002246201"/>
</dbReference>
<name>A0A0M3IUN4_ASCLU</name>
<dbReference type="Proteomes" id="UP000036681">
    <property type="component" value="Unplaced"/>
</dbReference>